<dbReference type="InterPro" id="IPR043504">
    <property type="entry name" value="Peptidase_S1_PA_chymotrypsin"/>
</dbReference>
<dbReference type="PROSITE" id="PS50240">
    <property type="entry name" value="TRYPSIN_DOM"/>
    <property type="match status" value="1"/>
</dbReference>
<feature type="domain" description="Peptidase S1" evidence="3">
    <location>
        <begin position="80"/>
        <end position="307"/>
    </location>
</feature>
<reference evidence="4 5" key="1">
    <citation type="submission" date="2019-02" db="EMBL/GenBank/DDBJ databases">
        <title>Draft Genome Sequence of Streptomyces sp. AM-2504, identified by 16S rRNA comparative analysis as a Streptomyces Kasugaensis strain.</title>
        <authorList>
            <person name="Napolioni V."/>
            <person name="Giuliodori A.M."/>
            <person name="Spurio R."/>
            <person name="Fabbretti A."/>
        </authorList>
    </citation>
    <scope>NUCLEOTIDE SEQUENCE [LARGE SCALE GENOMIC DNA]</scope>
    <source>
        <strain evidence="4 5">AM-2504</strain>
    </source>
</reference>
<keyword evidence="4" id="KW-0645">Protease</keyword>
<dbReference type="Pfam" id="PF00089">
    <property type="entry name" value="Trypsin"/>
    <property type="match status" value="1"/>
</dbReference>
<feature type="compositionally biased region" description="Pro residues" evidence="2">
    <location>
        <begin position="325"/>
        <end position="337"/>
    </location>
</feature>
<dbReference type="SMART" id="SM00020">
    <property type="entry name" value="Tryp_SPc"/>
    <property type="match status" value="1"/>
</dbReference>
<comment type="caution">
    <text evidence="4">The sequence shown here is derived from an EMBL/GenBank/DDBJ whole genome shotgun (WGS) entry which is preliminary data.</text>
</comment>
<dbReference type="PRINTS" id="PR00722">
    <property type="entry name" value="CHYMOTRYPSIN"/>
</dbReference>
<protein>
    <submittedName>
        <fullName evidence="4">Serine protease</fullName>
    </submittedName>
</protein>
<evidence type="ECO:0000313" key="4">
    <source>
        <dbReference type="EMBL" id="TBO59810.1"/>
    </source>
</evidence>
<proteinExistence type="predicted"/>
<keyword evidence="4" id="KW-0378">Hydrolase</keyword>
<keyword evidence="1" id="KW-1015">Disulfide bond</keyword>
<dbReference type="InterPro" id="IPR001254">
    <property type="entry name" value="Trypsin_dom"/>
</dbReference>
<dbReference type="Gene3D" id="2.40.10.10">
    <property type="entry name" value="Trypsin-like serine proteases"/>
    <property type="match status" value="1"/>
</dbReference>
<evidence type="ECO:0000256" key="2">
    <source>
        <dbReference type="SAM" id="MobiDB-lite"/>
    </source>
</evidence>
<evidence type="ECO:0000256" key="1">
    <source>
        <dbReference type="ARBA" id="ARBA00023157"/>
    </source>
</evidence>
<dbReference type="Proteomes" id="UP000292452">
    <property type="component" value="Unassembled WGS sequence"/>
</dbReference>
<organism evidence="4 5">
    <name type="scientific">Streptomyces kasugaensis</name>
    <dbReference type="NCBI Taxonomy" id="1946"/>
    <lineage>
        <taxon>Bacteria</taxon>
        <taxon>Bacillati</taxon>
        <taxon>Actinomycetota</taxon>
        <taxon>Actinomycetes</taxon>
        <taxon>Kitasatosporales</taxon>
        <taxon>Streptomycetaceae</taxon>
        <taxon>Streptomyces</taxon>
    </lineage>
</organism>
<dbReference type="SUPFAM" id="SSF50494">
    <property type="entry name" value="Trypsin-like serine proteases"/>
    <property type="match status" value="1"/>
</dbReference>
<dbReference type="AlphaFoldDB" id="A0A4Q9HZS8"/>
<gene>
    <name evidence="4" type="ORF">EYS09_10165</name>
</gene>
<evidence type="ECO:0000259" key="3">
    <source>
        <dbReference type="PROSITE" id="PS50240"/>
    </source>
</evidence>
<accession>A0A4Q9HZS8</accession>
<dbReference type="PANTHER" id="PTHR24253:SF153">
    <property type="entry name" value="SERINE PROTEASE HEPSIN"/>
    <property type="match status" value="1"/>
</dbReference>
<dbReference type="EMBL" id="SIXH01000064">
    <property type="protein sequence ID" value="TBO59810.1"/>
    <property type="molecule type" value="Genomic_DNA"/>
</dbReference>
<dbReference type="InterPro" id="IPR001314">
    <property type="entry name" value="Peptidase_S1A"/>
</dbReference>
<sequence>MPVRTGHATGISRENAEPRMRDRKGRRGAVPRTSPPGRARRRTKASALLRESTSRRMVAALASASAFGIVFTTAPTASAVVGGAPVADGERPFVVQIQEQGDDGKWSHYCGAALIDSRVVATAAHCSRFIQQGKVKARLVIGRADSTTSGGTVVTSDHFSVYSHPDFSTLTNTDLGLLILDSPVDQPSAALPPLRTALQPGRPLRLDGWGRTDLNDEKKPSRLQEATLPVNAFDTEGGTWDKEFICAGTADKYAAPGDSGGPLFDPNPSENAAKAAKAAKAVVYGLVTGSTNTCTGLFTNLADPAIWKPFREPLASHGLSHVIPSEPPAQPPTPPKQPGTAHHALAEASG</sequence>
<dbReference type="CDD" id="cd00190">
    <property type="entry name" value="Tryp_SPc"/>
    <property type="match status" value="1"/>
</dbReference>
<evidence type="ECO:0000313" key="5">
    <source>
        <dbReference type="Proteomes" id="UP000292452"/>
    </source>
</evidence>
<dbReference type="PANTHER" id="PTHR24253">
    <property type="entry name" value="TRANSMEMBRANE PROTEASE SERINE"/>
    <property type="match status" value="1"/>
</dbReference>
<dbReference type="GO" id="GO:0006508">
    <property type="term" value="P:proteolysis"/>
    <property type="evidence" value="ECO:0007669"/>
    <property type="project" value="UniProtKB-KW"/>
</dbReference>
<name>A0A4Q9HZS8_STRKA</name>
<feature type="region of interest" description="Disordered" evidence="2">
    <location>
        <begin position="318"/>
        <end position="350"/>
    </location>
</feature>
<keyword evidence="5" id="KW-1185">Reference proteome</keyword>
<feature type="region of interest" description="Disordered" evidence="2">
    <location>
        <begin position="1"/>
        <end position="46"/>
    </location>
</feature>
<dbReference type="InterPro" id="IPR009003">
    <property type="entry name" value="Peptidase_S1_PA"/>
</dbReference>
<dbReference type="GO" id="GO:0004252">
    <property type="term" value="F:serine-type endopeptidase activity"/>
    <property type="evidence" value="ECO:0007669"/>
    <property type="project" value="InterPro"/>
</dbReference>